<keyword evidence="1" id="KW-0812">Transmembrane</keyword>
<feature type="transmembrane region" description="Helical" evidence="1">
    <location>
        <begin position="62"/>
        <end position="80"/>
    </location>
</feature>
<keyword evidence="1" id="KW-0472">Membrane</keyword>
<proteinExistence type="predicted"/>
<accession>A0A377RWT5</accession>
<gene>
    <name evidence="2" type="ORF">FHI69_01785</name>
</gene>
<protein>
    <submittedName>
        <fullName evidence="2">DUF378 domain-containing protein</fullName>
    </submittedName>
</protein>
<organism evidence="2 3">
    <name type="scientific">Janthinobacterium lividum</name>
    <dbReference type="NCBI Taxonomy" id="29581"/>
    <lineage>
        <taxon>Bacteria</taxon>
        <taxon>Pseudomonadati</taxon>
        <taxon>Pseudomonadota</taxon>
        <taxon>Betaproteobacteria</taxon>
        <taxon>Burkholderiales</taxon>
        <taxon>Oxalobacteraceae</taxon>
        <taxon>Janthinobacterium</taxon>
    </lineage>
</organism>
<dbReference type="PANTHER" id="PTHR37304:SF1">
    <property type="entry name" value="MEMBRANE PROTEIN"/>
    <property type="match status" value="1"/>
</dbReference>
<keyword evidence="1" id="KW-1133">Transmembrane helix</keyword>
<dbReference type="PANTHER" id="PTHR37304">
    <property type="entry name" value="MEMBRANE PROTEIN-RELATED"/>
    <property type="match status" value="1"/>
</dbReference>
<feature type="transmembrane region" description="Helical" evidence="1">
    <location>
        <begin position="23"/>
        <end position="42"/>
    </location>
</feature>
<dbReference type="EMBL" id="VDGE01000001">
    <property type="protein sequence ID" value="TNC78054.1"/>
    <property type="molecule type" value="Genomic_DNA"/>
</dbReference>
<dbReference type="AlphaFoldDB" id="A0A377RWT5"/>
<evidence type="ECO:0000313" key="2">
    <source>
        <dbReference type="EMBL" id="TNC78054.1"/>
    </source>
</evidence>
<dbReference type="RefSeq" id="WP_070302572.1">
    <property type="nucleotide sequence ID" value="NZ_UGJG01000004.1"/>
</dbReference>
<comment type="caution">
    <text evidence="2">The sequence shown here is derived from an EMBL/GenBank/DDBJ whole genome shotgun (WGS) entry which is preliminary data.</text>
</comment>
<evidence type="ECO:0000256" key="1">
    <source>
        <dbReference type="SAM" id="Phobius"/>
    </source>
</evidence>
<dbReference type="Pfam" id="PF04070">
    <property type="entry name" value="DUF378"/>
    <property type="match status" value="1"/>
</dbReference>
<dbReference type="Proteomes" id="UP000305681">
    <property type="component" value="Unassembled WGS sequence"/>
</dbReference>
<reference evidence="2 3" key="1">
    <citation type="submission" date="2019-06" db="EMBL/GenBank/DDBJ databases">
        <title>Genome sequence of Janthinobacterium lividum UCD_MED1.</title>
        <authorList>
            <person name="De Leon M.E."/>
            <person name="Jospin G."/>
        </authorList>
    </citation>
    <scope>NUCLEOTIDE SEQUENCE [LARGE SCALE GENOMIC DNA]</scope>
    <source>
        <strain evidence="2 3">UCD_MED1</strain>
    </source>
</reference>
<evidence type="ECO:0000313" key="3">
    <source>
        <dbReference type="Proteomes" id="UP000305681"/>
    </source>
</evidence>
<name>A0A377RWT5_9BURK</name>
<dbReference type="InterPro" id="IPR007211">
    <property type="entry name" value="DUF378"/>
</dbReference>
<sequence>MANIQAGSDGAAKQEMSAKRLNVVDWISMILLIVGGLNWALVGLFDIDIVASILGAMTAASRGVYVLVGLAALYSIYLCLRKLPAKT</sequence>